<dbReference type="Pfam" id="PF18962">
    <property type="entry name" value="Por_Secre_tail"/>
    <property type="match status" value="1"/>
</dbReference>
<evidence type="ECO:0000313" key="4">
    <source>
        <dbReference type="EMBL" id="KAB2817643.1"/>
    </source>
</evidence>
<dbReference type="Proteomes" id="UP000484164">
    <property type="component" value="Unassembled WGS sequence"/>
</dbReference>
<dbReference type="InterPro" id="IPR049492">
    <property type="entry name" value="BD-FAE-like_dom"/>
</dbReference>
<keyword evidence="5" id="KW-1185">Reference proteome</keyword>
<proteinExistence type="predicted"/>
<feature type="domain" description="Secretion system C-terminal sorting" evidence="2">
    <location>
        <begin position="457"/>
        <end position="524"/>
    </location>
</feature>
<feature type="domain" description="BD-FAE-like" evidence="3">
    <location>
        <begin position="64"/>
        <end position="209"/>
    </location>
</feature>
<dbReference type="InterPro" id="IPR029058">
    <property type="entry name" value="AB_hydrolase_fold"/>
</dbReference>
<evidence type="ECO:0000313" key="5">
    <source>
        <dbReference type="Proteomes" id="UP000484164"/>
    </source>
</evidence>
<name>A0A6L3ZJ33_9FLAO</name>
<comment type="caution">
    <text evidence="4">The sequence shown here is derived from an EMBL/GenBank/DDBJ whole genome shotgun (WGS) entry which is preliminary data.</text>
</comment>
<reference evidence="4 5" key="1">
    <citation type="submission" date="2019-10" db="EMBL/GenBank/DDBJ databases">
        <title>Genome sequence of Phaeocystidibacter marisrubri JCM30614 (type strain).</title>
        <authorList>
            <person name="Bowman J.P."/>
        </authorList>
    </citation>
    <scope>NUCLEOTIDE SEQUENCE [LARGE SCALE GENOMIC DNA]</scope>
    <source>
        <strain evidence="4 5">JCM 30614</strain>
    </source>
</reference>
<dbReference type="AlphaFoldDB" id="A0A6L3ZJ33"/>
<organism evidence="4 5">
    <name type="scientific">Phaeocystidibacter marisrubri</name>
    <dbReference type="NCBI Taxonomy" id="1577780"/>
    <lineage>
        <taxon>Bacteria</taxon>
        <taxon>Pseudomonadati</taxon>
        <taxon>Bacteroidota</taxon>
        <taxon>Flavobacteriia</taxon>
        <taxon>Flavobacteriales</taxon>
        <taxon>Phaeocystidibacteraceae</taxon>
        <taxon>Phaeocystidibacter</taxon>
    </lineage>
</organism>
<keyword evidence="1" id="KW-0732">Signal</keyword>
<accession>A0A6L3ZJ33</accession>
<dbReference type="RefSeq" id="WP_151692332.1">
    <property type="nucleotide sequence ID" value="NZ_BMGX01000002.1"/>
</dbReference>
<dbReference type="Pfam" id="PF20434">
    <property type="entry name" value="BD-FAE"/>
    <property type="match status" value="1"/>
</dbReference>
<sequence length="527" mass="57652">MKKSLLVAGLFAAGTMAVSGQTRYVDEVFTNADITVTADVPYGVNFSAYVPAAMGGPQVIPLYMDIYQPDTAIDNEMNRPVVMYFHTGSFLPKGLVSPMGGRKDSAAVEICQRFARMGYVAASVTYRLGWQPNNTSNLDLRRGSNLMAVYNAVQDAKNAVRYIRASQLAMGNPLRVDHENIYLIGQGSGGYITFAYATIDKLNELTTPTKFQYQDTVGIFGGKVNVGDPYVDTSTVGDWDGFGGKAVITGTNSNGLPVIDFNAPGRNIENIAGVPSNVRMVINMGGALGDQSWLEAGDVPMLSVHCVYDFYAPYVSGMVRVPVNGQFWDVVEVAGSYTAIKKANMLFNNYVFQRENYTDPTWTISKNHPANPDGLSGIYPIGIQPADPNLPFAVNSNPWDFWDPSDPLGANETNPNIKSQSLAYIDTVMDFITPRMKTVMDANDISVVEAAVVDFKMYPNPSNGDVRVRSEELIQSVRVIDVTGRVVFTAEPNSNDFRFDASNWTPGVYIVQVKSEKLTGTERLSVY</sequence>
<dbReference type="Gene3D" id="3.40.50.1820">
    <property type="entry name" value="alpha/beta hydrolase"/>
    <property type="match status" value="1"/>
</dbReference>
<dbReference type="EMBL" id="WBVQ01000001">
    <property type="protein sequence ID" value="KAB2817643.1"/>
    <property type="molecule type" value="Genomic_DNA"/>
</dbReference>
<dbReference type="NCBIfam" id="TIGR04183">
    <property type="entry name" value="Por_Secre_tail"/>
    <property type="match status" value="1"/>
</dbReference>
<gene>
    <name evidence="4" type="ORF">F8C82_04365</name>
</gene>
<dbReference type="InterPro" id="IPR026444">
    <property type="entry name" value="Secre_tail"/>
</dbReference>
<evidence type="ECO:0000259" key="2">
    <source>
        <dbReference type="Pfam" id="PF18962"/>
    </source>
</evidence>
<evidence type="ECO:0000256" key="1">
    <source>
        <dbReference type="ARBA" id="ARBA00022729"/>
    </source>
</evidence>
<dbReference type="OrthoDB" id="9803990at2"/>
<evidence type="ECO:0000259" key="3">
    <source>
        <dbReference type="Pfam" id="PF20434"/>
    </source>
</evidence>
<protein>
    <submittedName>
        <fullName evidence="4">T9SS type A sorting domain-containing protein</fullName>
    </submittedName>
</protein>
<dbReference type="SUPFAM" id="SSF53474">
    <property type="entry name" value="alpha/beta-Hydrolases"/>
    <property type="match status" value="1"/>
</dbReference>